<evidence type="ECO:0000259" key="1">
    <source>
        <dbReference type="Pfam" id="PF03435"/>
    </source>
</evidence>
<dbReference type="GO" id="GO:0005886">
    <property type="term" value="C:plasma membrane"/>
    <property type="evidence" value="ECO:0007669"/>
    <property type="project" value="TreeGrafter"/>
</dbReference>
<dbReference type="InterPro" id="IPR005097">
    <property type="entry name" value="Sacchrp_dh_NADP-bd"/>
</dbReference>
<dbReference type="OrthoDB" id="4369409at2"/>
<dbReference type="Gene3D" id="3.40.50.720">
    <property type="entry name" value="NAD(P)-binding Rossmann-like Domain"/>
    <property type="match status" value="1"/>
</dbReference>
<accession>A0A4Q7J1L3</accession>
<comment type="caution">
    <text evidence="2">The sequence shown here is derived from an EMBL/GenBank/DDBJ whole genome shotgun (WGS) entry which is preliminary data.</text>
</comment>
<dbReference type="InterPro" id="IPR036291">
    <property type="entry name" value="NAD(P)-bd_dom_sf"/>
</dbReference>
<dbReference type="GO" id="GO:0009247">
    <property type="term" value="P:glycolipid biosynthetic process"/>
    <property type="evidence" value="ECO:0007669"/>
    <property type="project" value="TreeGrafter"/>
</dbReference>
<dbReference type="AlphaFoldDB" id="A0A4Q7J1L3"/>
<sequence length="381" mass="40295">MSDHDLVLFGATGFTGTLVAEYLARAAPAGLRWALAGRNTAKLAAVRDRLGPAHADVPLLRADVADPDSLRAVARSTRVVATTVGPYLRHGEPLVAACADTGTDYLDLTGEPEFADRVYLRHHERAVGTGARLVHACGFDSIPYDLGALYTVDRLPAGVPIRLDAYLRVGAAFSGGTYASALTAASRLLPMLRTARERARVEGLPMRPLSGVPHRERGTGNWAVPMPTIDPQIVARSAAARGYGGGSFRYRQYATVRRLPALVAGVAGLTAVAALAQVPPARRALERLQPSGNGPSAERRAKSWFAVRFTGEGGGRRVVTEVSGRDPGYDETAVMFGESALCLATDDLPETAGQVTTATAMGQALIDRLVAAGLTFRTLDE</sequence>
<dbReference type="InterPro" id="IPR051276">
    <property type="entry name" value="Saccharopine_DH-like_oxidrdct"/>
</dbReference>
<dbReference type="EMBL" id="SFCC01000016">
    <property type="protein sequence ID" value="RZQ60628.1"/>
    <property type="molecule type" value="Genomic_DNA"/>
</dbReference>
<organism evidence="2 3">
    <name type="scientific">Amycolatopsis suaedae</name>
    <dbReference type="NCBI Taxonomy" id="2510978"/>
    <lineage>
        <taxon>Bacteria</taxon>
        <taxon>Bacillati</taxon>
        <taxon>Actinomycetota</taxon>
        <taxon>Actinomycetes</taxon>
        <taxon>Pseudonocardiales</taxon>
        <taxon>Pseudonocardiaceae</taxon>
        <taxon>Amycolatopsis</taxon>
    </lineage>
</organism>
<dbReference type="SUPFAM" id="SSF51735">
    <property type="entry name" value="NAD(P)-binding Rossmann-fold domains"/>
    <property type="match status" value="1"/>
</dbReference>
<proteinExistence type="predicted"/>
<gene>
    <name evidence="2" type="ORF">EWH70_28610</name>
</gene>
<evidence type="ECO:0000313" key="2">
    <source>
        <dbReference type="EMBL" id="RZQ60628.1"/>
    </source>
</evidence>
<dbReference type="PANTHER" id="PTHR12286">
    <property type="entry name" value="SACCHAROPINE DEHYDROGENASE-LIKE OXIDOREDUCTASE"/>
    <property type="match status" value="1"/>
</dbReference>
<name>A0A4Q7J1L3_9PSEU</name>
<dbReference type="Pfam" id="PF03435">
    <property type="entry name" value="Sacchrp_dh_NADP"/>
    <property type="match status" value="1"/>
</dbReference>
<dbReference type="RefSeq" id="WP_130478633.1">
    <property type="nucleotide sequence ID" value="NZ_SFCC01000016.1"/>
</dbReference>
<dbReference type="PANTHER" id="PTHR12286:SF5">
    <property type="entry name" value="SACCHAROPINE DEHYDROGENASE-LIKE OXIDOREDUCTASE"/>
    <property type="match status" value="1"/>
</dbReference>
<keyword evidence="3" id="KW-1185">Reference proteome</keyword>
<protein>
    <submittedName>
        <fullName evidence="2">Saccharopine dehydrogenase</fullName>
    </submittedName>
</protein>
<feature type="domain" description="Saccharopine dehydrogenase NADP binding" evidence="1">
    <location>
        <begin position="7"/>
        <end position="111"/>
    </location>
</feature>
<dbReference type="Proteomes" id="UP000292003">
    <property type="component" value="Unassembled WGS sequence"/>
</dbReference>
<reference evidence="2 3" key="1">
    <citation type="submission" date="2019-02" db="EMBL/GenBank/DDBJ databases">
        <title>Draft genome sequence of Amycolatopsis sp. 8-3EHSu isolated from roots of Suaeda maritima.</title>
        <authorList>
            <person name="Duangmal K."/>
            <person name="Chantavorakit T."/>
        </authorList>
    </citation>
    <scope>NUCLEOTIDE SEQUENCE [LARGE SCALE GENOMIC DNA]</scope>
    <source>
        <strain evidence="2 3">8-3EHSu</strain>
    </source>
</reference>
<evidence type="ECO:0000313" key="3">
    <source>
        <dbReference type="Proteomes" id="UP000292003"/>
    </source>
</evidence>